<dbReference type="EMBL" id="BKCJ011199425">
    <property type="protein sequence ID" value="GFD02650.1"/>
    <property type="molecule type" value="Genomic_DNA"/>
</dbReference>
<proteinExistence type="predicted"/>
<feature type="non-terminal residue" evidence="1">
    <location>
        <position position="170"/>
    </location>
</feature>
<evidence type="ECO:0000313" key="1">
    <source>
        <dbReference type="EMBL" id="GFD02650.1"/>
    </source>
</evidence>
<comment type="caution">
    <text evidence="1">The sequence shown here is derived from an EMBL/GenBank/DDBJ whole genome shotgun (WGS) entry which is preliminary data.</text>
</comment>
<organism evidence="1">
    <name type="scientific">Tanacetum cinerariifolium</name>
    <name type="common">Dalmatian daisy</name>
    <name type="synonym">Chrysanthemum cinerariifolium</name>
    <dbReference type="NCBI Taxonomy" id="118510"/>
    <lineage>
        <taxon>Eukaryota</taxon>
        <taxon>Viridiplantae</taxon>
        <taxon>Streptophyta</taxon>
        <taxon>Embryophyta</taxon>
        <taxon>Tracheophyta</taxon>
        <taxon>Spermatophyta</taxon>
        <taxon>Magnoliopsida</taxon>
        <taxon>eudicotyledons</taxon>
        <taxon>Gunneridae</taxon>
        <taxon>Pentapetalae</taxon>
        <taxon>asterids</taxon>
        <taxon>campanulids</taxon>
        <taxon>Asterales</taxon>
        <taxon>Asteraceae</taxon>
        <taxon>Asteroideae</taxon>
        <taxon>Anthemideae</taxon>
        <taxon>Anthemidinae</taxon>
        <taxon>Tanacetum</taxon>
    </lineage>
</organism>
<evidence type="ECO:0008006" key="2">
    <source>
        <dbReference type="Google" id="ProtNLM"/>
    </source>
</evidence>
<name>A0A699SYL6_TANCI</name>
<accession>A0A699SYL6</accession>
<protein>
    <recommendedName>
        <fullName evidence="2">Xylulose kinase-1</fullName>
    </recommendedName>
</protein>
<sequence>MVAYLSKSDASERFDQIIDFINGSYIAYALTVNPTIYVSCIKQFWRTVAVKSSNDVTRLQALVNKKRVVVTEAAIRDALHLDEAEGVDCLPNEEIFTTLARMGYEKPSTKLTFYKAFFSSQWKFLIHTILQSMSAKRTSWNEFSSAMESAVICLATGRTFNFLKYIFESL</sequence>
<reference evidence="1" key="1">
    <citation type="journal article" date="2019" name="Sci. Rep.">
        <title>Draft genome of Tanacetum cinerariifolium, the natural source of mosquito coil.</title>
        <authorList>
            <person name="Yamashiro T."/>
            <person name="Shiraishi A."/>
            <person name="Satake H."/>
            <person name="Nakayama K."/>
        </authorList>
    </citation>
    <scope>NUCLEOTIDE SEQUENCE</scope>
</reference>
<dbReference type="AlphaFoldDB" id="A0A699SYL6"/>
<gene>
    <name evidence="1" type="ORF">Tci_874619</name>
</gene>